<evidence type="ECO:0000313" key="2">
    <source>
        <dbReference type="Proteomes" id="UP000295781"/>
    </source>
</evidence>
<dbReference type="PROSITE" id="PS51257">
    <property type="entry name" value="PROKAR_LIPOPROTEIN"/>
    <property type="match status" value="1"/>
</dbReference>
<sequence length="128" mass="13278">MILPGKTLLVGAIGFLAGCGSGETDDGSAGEQACVDCCHQLKENDCRKAPEDCASFCRERFDKAGAACEDELGAAYACALRHASSCETDPDAVSGQAIRDAARDARRVARRGAASPGCQVIALRASLR</sequence>
<accession>A0A4P2PZT8</accession>
<gene>
    <name evidence="1" type="ORF">SOCEGT47_029570</name>
</gene>
<dbReference type="AlphaFoldDB" id="A0A4P2PZT8"/>
<evidence type="ECO:0000313" key="1">
    <source>
        <dbReference type="EMBL" id="AUX22454.1"/>
    </source>
</evidence>
<name>A0A4P2PZT8_SORCE</name>
<dbReference type="Proteomes" id="UP000295781">
    <property type="component" value="Chromosome"/>
</dbReference>
<protein>
    <submittedName>
        <fullName evidence="1">Uncharacterized protein</fullName>
    </submittedName>
</protein>
<proteinExistence type="predicted"/>
<dbReference type="EMBL" id="CP012670">
    <property type="protein sequence ID" value="AUX22454.1"/>
    <property type="molecule type" value="Genomic_DNA"/>
</dbReference>
<organism evidence="1 2">
    <name type="scientific">Sorangium cellulosum</name>
    <name type="common">Polyangium cellulosum</name>
    <dbReference type="NCBI Taxonomy" id="56"/>
    <lineage>
        <taxon>Bacteria</taxon>
        <taxon>Pseudomonadati</taxon>
        <taxon>Myxococcota</taxon>
        <taxon>Polyangia</taxon>
        <taxon>Polyangiales</taxon>
        <taxon>Polyangiaceae</taxon>
        <taxon>Sorangium</taxon>
    </lineage>
</organism>
<reference evidence="1 2" key="1">
    <citation type="submission" date="2015-09" db="EMBL/GenBank/DDBJ databases">
        <title>Sorangium comparison.</title>
        <authorList>
            <person name="Zaburannyi N."/>
            <person name="Bunk B."/>
            <person name="Overmann J."/>
            <person name="Mueller R."/>
        </authorList>
    </citation>
    <scope>NUCLEOTIDE SEQUENCE [LARGE SCALE GENOMIC DNA]</scope>
    <source>
        <strain evidence="1 2">So ceGT47</strain>
    </source>
</reference>